<comment type="caution">
    <text evidence="7">The sequence shown here is derived from an EMBL/GenBank/DDBJ whole genome shotgun (WGS) entry which is preliminary data.</text>
</comment>
<comment type="function">
    <text evidence="4">Component of the exocyst complex involved in the docking of exocytic vesicles with fusion sites on the plasma membrane.</text>
</comment>
<evidence type="ECO:0000256" key="3">
    <source>
        <dbReference type="ARBA" id="ARBA00022483"/>
    </source>
</evidence>
<feature type="region of interest" description="Disordered" evidence="5">
    <location>
        <begin position="1"/>
        <end position="87"/>
    </location>
</feature>
<keyword evidence="2 4" id="KW-0813">Transport</keyword>
<dbReference type="GO" id="GO:0006887">
    <property type="term" value="P:exocytosis"/>
    <property type="evidence" value="ECO:0007669"/>
    <property type="project" value="UniProtKB-KW"/>
</dbReference>
<feature type="compositionally biased region" description="Low complexity" evidence="5">
    <location>
        <begin position="200"/>
        <end position="210"/>
    </location>
</feature>
<name>A0A8H3IG92_9LECA</name>
<dbReference type="PANTHER" id="PTHR13043">
    <property type="entry name" value="EXOCYST COMPLEX COMPONENT SEC5"/>
    <property type="match status" value="1"/>
</dbReference>
<evidence type="ECO:0000313" key="7">
    <source>
        <dbReference type="EMBL" id="CAF9926902.1"/>
    </source>
</evidence>
<accession>A0A8H3IG92</accession>
<dbReference type="OrthoDB" id="26242at2759"/>
<feature type="compositionally biased region" description="Acidic residues" evidence="5">
    <location>
        <begin position="26"/>
        <end position="35"/>
    </location>
</feature>
<evidence type="ECO:0000313" key="8">
    <source>
        <dbReference type="Proteomes" id="UP000664534"/>
    </source>
</evidence>
<dbReference type="GO" id="GO:0015031">
    <property type="term" value="P:protein transport"/>
    <property type="evidence" value="ECO:0007669"/>
    <property type="project" value="UniProtKB-KW"/>
</dbReference>
<evidence type="ECO:0000256" key="5">
    <source>
        <dbReference type="SAM" id="MobiDB-lite"/>
    </source>
</evidence>
<dbReference type="GO" id="GO:0006893">
    <property type="term" value="P:Golgi to plasma membrane transport"/>
    <property type="evidence" value="ECO:0007669"/>
    <property type="project" value="UniProtKB-UniRule"/>
</dbReference>
<dbReference type="InterPro" id="IPR029175">
    <property type="entry name" value="EXOC2/Sec5"/>
</dbReference>
<dbReference type="Proteomes" id="UP000664534">
    <property type="component" value="Unassembled WGS sequence"/>
</dbReference>
<dbReference type="PANTHER" id="PTHR13043:SF1">
    <property type="entry name" value="EXOCYST COMPLEX COMPONENT 2"/>
    <property type="match status" value="1"/>
</dbReference>
<dbReference type="InterPro" id="IPR039481">
    <property type="entry name" value="EXOC2/Sec5_N_dom"/>
</dbReference>
<protein>
    <recommendedName>
        <fullName evidence="4">Exocyst complex component SEC5</fullName>
    </recommendedName>
</protein>
<dbReference type="EMBL" id="CAJPDT010000044">
    <property type="protein sequence ID" value="CAF9926902.1"/>
    <property type="molecule type" value="Genomic_DNA"/>
</dbReference>
<keyword evidence="3 4" id="KW-0268">Exocytosis</keyword>
<evidence type="ECO:0000256" key="1">
    <source>
        <dbReference type="ARBA" id="ARBA00010578"/>
    </source>
</evidence>
<feature type="region of interest" description="Disordered" evidence="5">
    <location>
        <begin position="186"/>
        <end position="230"/>
    </location>
</feature>
<evidence type="ECO:0000256" key="2">
    <source>
        <dbReference type="ARBA" id="ARBA00022448"/>
    </source>
</evidence>
<organism evidence="7 8">
    <name type="scientific">Imshaugia aleurites</name>
    <dbReference type="NCBI Taxonomy" id="172621"/>
    <lineage>
        <taxon>Eukaryota</taxon>
        <taxon>Fungi</taxon>
        <taxon>Dikarya</taxon>
        <taxon>Ascomycota</taxon>
        <taxon>Pezizomycotina</taxon>
        <taxon>Lecanoromycetes</taxon>
        <taxon>OSLEUM clade</taxon>
        <taxon>Lecanoromycetidae</taxon>
        <taxon>Lecanorales</taxon>
        <taxon>Lecanorineae</taxon>
        <taxon>Parmeliaceae</taxon>
        <taxon>Imshaugia</taxon>
    </lineage>
</organism>
<comment type="similarity">
    <text evidence="1 4">Belongs to the SEC5 family.</text>
</comment>
<feature type="compositionally biased region" description="Basic and acidic residues" evidence="5">
    <location>
        <begin position="71"/>
        <end position="85"/>
    </location>
</feature>
<reference evidence="7" key="1">
    <citation type="submission" date="2021-03" db="EMBL/GenBank/DDBJ databases">
        <authorList>
            <person name="Tagirdzhanova G."/>
        </authorList>
    </citation>
    <scope>NUCLEOTIDE SEQUENCE</scope>
</reference>
<keyword evidence="8" id="KW-1185">Reference proteome</keyword>
<evidence type="ECO:0000259" key="6">
    <source>
        <dbReference type="Pfam" id="PF15469"/>
    </source>
</evidence>
<dbReference type="Pfam" id="PF15469">
    <property type="entry name" value="Sec5"/>
    <property type="match status" value="1"/>
</dbReference>
<comment type="subunit">
    <text evidence="4">Component of the exocyst complex.</text>
</comment>
<dbReference type="GO" id="GO:0000145">
    <property type="term" value="C:exocyst"/>
    <property type="evidence" value="ECO:0007669"/>
    <property type="project" value="UniProtKB-UniRule"/>
</dbReference>
<sequence>MNEEHTILNHYNLNNPFPTAWPAEKDESDASEEESTVSGLSKSAIRRPRSRYSALQRNGSDRRSLVPGSQKLRDGHENLVQKDEPDPLGVTDSVVRVLRQRGLPVEEDQRLRNRFLLSSTTFSPNLYLSQVHSNASTQSLLQGLDFLSRSIDQKSASLKVLVESNFERFVRAKTTIDNVYSEMRNQGAELEQDRSRTHSRVTSRSSTHFRNASGQGPLSPGRVANKPLQSDKRKNALIKESEYGVQGIKAPLIEVAVKAEEIWGPALGGREREGSLKSVMDSVDKSHGIFKVGKAVSECIKRKDYEGLVREYSRARKYTEDARQIANNASNSHAQLTDSQVHQIVIAGRMWSEVEDRIENFKRDIWRKLTNVQNNATSSTQRNAHDDHMALISILLELGVEDNPIWVWLLSQYDYLKNKINATFERSRVEIEVLRRRIANMEPPIAQIVATHLESPARKDADETSRDLDTPPVLELWDLIYNSLNNLLSVQGGILGEVTEFWGKAQTFIDGKGQKTLPIGIDGRSRKHHRLSTDGIKDLQNGAAELVGILQEHIYSFFADPPIEDISMLYSPTTPTPVTPQSATLLPYAHQDSRFRFDEDHPPPPSLRRGEAWEEFAFWPPYANSLSGVHYLEKLLTLLGSAASEAITMRPIASGHTLSEKLRTMVTSARERSARAVCAAWGRDAEMCKMMEDWSRASDQPELTNMPARFSALETTVLSGMQRILYIPEAAVIKSGSVAIVSPPPAKLVQMVRSQFVTSLYKTLSGMVENAESSKPLHNEKDQIAGYDNTIVSKEVDSSLRGKNKNIRKLLTLSNLAALQSSIVPNLISQFETNFSITLTDESKTLRDAISQISERLFLSYTQPTAIKLSSIIHAGISSPHWVPATARPSAVHPYVYESLLLLVYVHTEVSTTAALLTNQILSHLLEQMSLAFLEAFKQRSRYPLTALMQATLDVEFVAQTLSQYTTEKASETQSKIYIELDAGTTPDASKRLQGELPEMRMVLKRLREGTRSEFLCFKREKRVQS</sequence>
<feature type="domain" description="Exocyst complex component EXOC2/Sec5 N-terminal" evidence="6">
    <location>
        <begin position="85"/>
        <end position="1018"/>
    </location>
</feature>
<proteinExistence type="inferred from homology"/>
<gene>
    <name evidence="7" type="ORF">IMSHALPRED_007083</name>
</gene>
<keyword evidence="4" id="KW-0653">Protein transport</keyword>
<evidence type="ECO:0000256" key="4">
    <source>
        <dbReference type="RuleBase" id="RU365069"/>
    </source>
</evidence>
<dbReference type="AlphaFoldDB" id="A0A8H3IG92"/>